<dbReference type="EMBL" id="MN739001">
    <property type="protein sequence ID" value="QHT34494.1"/>
    <property type="molecule type" value="Genomic_DNA"/>
</dbReference>
<organism evidence="2">
    <name type="scientific">viral metagenome</name>
    <dbReference type="NCBI Taxonomy" id="1070528"/>
    <lineage>
        <taxon>unclassified sequences</taxon>
        <taxon>metagenomes</taxon>
        <taxon>organismal metagenomes</taxon>
    </lineage>
</organism>
<sequence>MGFKRIFQKPTPNLNSSERTNQLRSKTIYAGTVELSTTLDIPGNNRYKTYNGPFEIAKKNLYDDSTLVSSASYKDLLDITKGKVLLNQLPLTDLTYKYYENNFGSNGELYVGNYYQFNGSKIGPTGCTDSVLVYDLSSTGFTGPGPGSYTENSIGLTGPTGMIDSNQDIFIDPKHCYYSDPCASSASYLNLVDINFKGPTGATGATGITGPSQYFAQQIINSNQYNGFRFPMSNFTLTCKQQKDSQSEGPLFCPDYFVGIPVVEEIDSNIVGAVTIIDIDYDYVNGPTVPDIWYVDPITLYVP</sequence>
<feature type="compositionally biased region" description="Polar residues" evidence="1">
    <location>
        <begin position="10"/>
        <end position="20"/>
    </location>
</feature>
<feature type="region of interest" description="Disordered" evidence="1">
    <location>
        <begin position="1"/>
        <end position="20"/>
    </location>
</feature>
<proteinExistence type="predicted"/>
<evidence type="ECO:0000313" key="2">
    <source>
        <dbReference type="EMBL" id="QHT34494.1"/>
    </source>
</evidence>
<dbReference type="AlphaFoldDB" id="A0A6C0EZ97"/>
<protein>
    <submittedName>
        <fullName evidence="2">Uncharacterized protein</fullName>
    </submittedName>
</protein>
<name>A0A6C0EZ97_9ZZZZ</name>
<evidence type="ECO:0000256" key="1">
    <source>
        <dbReference type="SAM" id="MobiDB-lite"/>
    </source>
</evidence>
<reference evidence="2" key="1">
    <citation type="journal article" date="2020" name="Nature">
        <title>Giant virus diversity and host interactions through global metagenomics.</title>
        <authorList>
            <person name="Schulz F."/>
            <person name="Roux S."/>
            <person name="Paez-Espino D."/>
            <person name="Jungbluth S."/>
            <person name="Walsh D.A."/>
            <person name="Denef V.J."/>
            <person name="McMahon K.D."/>
            <person name="Konstantinidis K.T."/>
            <person name="Eloe-Fadrosh E.A."/>
            <person name="Kyrpides N.C."/>
            <person name="Woyke T."/>
        </authorList>
    </citation>
    <scope>NUCLEOTIDE SEQUENCE</scope>
    <source>
        <strain evidence="2">GVMAG-M-3300009163-63</strain>
    </source>
</reference>
<accession>A0A6C0EZ97</accession>